<evidence type="ECO:0000313" key="2">
    <source>
        <dbReference type="EMBL" id="RVV96832.1"/>
    </source>
</evidence>
<name>A0A438ADW5_9RHOB</name>
<protein>
    <submittedName>
        <fullName evidence="2">Uncharacterized protein</fullName>
    </submittedName>
</protein>
<sequence>MVVGVICIALAIPSLISAYSESRAPRLASVLAVAGGAFVVYAVTQHPMGYEIADLPDVFTRVFARLIQ</sequence>
<evidence type="ECO:0000313" key="3">
    <source>
        <dbReference type="Proteomes" id="UP000285908"/>
    </source>
</evidence>
<dbReference type="AlphaFoldDB" id="A0A438ADW5"/>
<keyword evidence="1" id="KW-0812">Transmembrane</keyword>
<reference evidence="2 3" key="1">
    <citation type="submission" date="2018-11" db="EMBL/GenBank/DDBJ databases">
        <title>Mesobaculum littorinae gen. nov., sp. nov., isolated from Littorina scabra that represents a novel genus of the order Rhodobacteraceae.</title>
        <authorList>
            <person name="Li F."/>
        </authorList>
    </citation>
    <scope>NUCLEOTIDE SEQUENCE [LARGE SCALE GENOMIC DNA]</scope>
    <source>
        <strain evidence="2 3">M0103</strain>
    </source>
</reference>
<evidence type="ECO:0000256" key="1">
    <source>
        <dbReference type="SAM" id="Phobius"/>
    </source>
</evidence>
<comment type="caution">
    <text evidence="2">The sequence shown here is derived from an EMBL/GenBank/DDBJ whole genome shotgun (WGS) entry which is preliminary data.</text>
</comment>
<dbReference type="EMBL" id="RQXX01000008">
    <property type="protein sequence ID" value="RVV96832.1"/>
    <property type="molecule type" value="Genomic_DNA"/>
</dbReference>
<gene>
    <name evidence="2" type="ORF">EKE94_17075</name>
</gene>
<keyword evidence="1" id="KW-1133">Transmembrane helix</keyword>
<proteinExistence type="predicted"/>
<dbReference type="Proteomes" id="UP000285908">
    <property type="component" value="Unassembled WGS sequence"/>
</dbReference>
<feature type="transmembrane region" description="Helical" evidence="1">
    <location>
        <begin position="28"/>
        <end position="44"/>
    </location>
</feature>
<organism evidence="2 3">
    <name type="scientific">Mesobaculum littorinae</name>
    <dbReference type="NCBI Taxonomy" id="2486419"/>
    <lineage>
        <taxon>Bacteria</taxon>
        <taxon>Pseudomonadati</taxon>
        <taxon>Pseudomonadota</taxon>
        <taxon>Alphaproteobacteria</taxon>
        <taxon>Rhodobacterales</taxon>
        <taxon>Roseobacteraceae</taxon>
        <taxon>Mesobaculum</taxon>
    </lineage>
</organism>
<keyword evidence="3" id="KW-1185">Reference proteome</keyword>
<keyword evidence="1" id="KW-0472">Membrane</keyword>
<accession>A0A438ADW5</accession>